<name>A0A1H1N5N9_9FLAO</name>
<gene>
    <name evidence="1" type="ORF">SAMN04488552_1589</name>
</gene>
<evidence type="ECO:0000313" key="2">
    <source>
        <dbReference type="Proteomes" id="UP000198858"/>
    </source>
</evidence>
<dbReference type="AlphaFoldDB" id="A0A1H1N5N9"/>
<dbReference type="EMBL" id="LT629745">
    <property type="protein sequence ID" value="SDR94178.1"/>
    <property type="molecule type" value="Genomic_DNA"/>
</dbReference>
<dbReference type="STRING" id="1250231.SAMN04488552_1589"/>
<reference evidence="1 2" key="1">
    <citation type="submission" date="2016-10" db="EMBL/GenBank/DDBJ databases">
        <authorList>
            <person name="Varghese N."/>
            <person name="Submissions S."/>
        </authorList>
    </citation>
    <scope>NUCLEOTIDE SEQUENCE [LARGE SCALE GENOMIC DNA]</scope>
    <source>
        <strain evidence="1 2">Mar_2010_102</strain>
    </source>
</reference>
<keyword evidence="2" id="KW-1185">Reference proteome</keyword>
<organism evidence="1 2">
    <name type="scientific">Christiangramia echinicola</name>
    <dbReference type="NCBI Taxonomy" id="279359"/>
    <lineage>
        <taxon>Bacteria</taxon>
        <taxon>Pseudomonadati</taxon>
        <taxon>Bacteroidota</taxon>
        <taxon>Flavobacteriia</taxon>
        <taxon>Flavobacteriales</taxon>
        <taxon>Flavobacteriaceae</taxon>
        <taxon>Christiangramia</taxon>
    </lineage>
</organism>
<sequence>MLQVVLLISTTNTFAYSEPGLDLDSRAGEYFKAKQNRKAVLFEESIAEACFQNSPENENDLSQLYSNPQFEYTLVEADSKNQLTSEFQPNNRSILKTQIFPFHFFW</sequence>
<dbReference type="Proteomes" id="UP000198858">
    <property type="component" value="Chromosome I"/>
</dbReference>
<protein>
    <submittedName>
        <fullName evidence="1">Uncharacterized protein</fullName>
    </submittedName>
</protein>
<proteinExistence type="predicted"/>
<accession>A0A1H1N5N9</accession>
<evidence type="ECO:0000313" key="1">
    <source>
        <dbReference type="EMBL" id="SDR94178.1"/>
    </source>
</evidence>